<dbReference type="SUPFAM" id="SSF52172">
    <property type="entry name" value="CheY-like"/>
    <property type="match status" value="1"/>
</dbReference>
<evidence type="ECO:0000259" key="1">
    <source>
        <dbReference type="PROSITE" id="PS50921"/>
    </source>
</evidence>
<dbReference type="PIRSF" id="PIRSF010636">
    <property type="entry name" value="ANTAR_solo"/>
    <property type="match status" value="1"/>
</dbReference>
<name>A0A1V6MND9_9ACTN</name>
<dbReference type="InterPro" id="IPR011006">
    <property type="entry name" value="CheY-like_superfamily"/>
</dbReference>
<dbReference type="RefSeq" id="WP_073491132.1">
    <property type="nucleotide sequence ID" value="NZ_MPOH02000015.1"/>
</dbReference>
<organism evidence="2 3">
    <name type="scientific">Streptomyces phaeoluteigriseus</name>
    <dbReference type="NCBI Taxonomy" id="114686"/>
    <lineage>
        <taxon>Bacteria</taxon>
        <taxon>Bacillati</taxon>
        <taxon>Actinomycetota</taxon>
        <taxon>Actinomycetes</taxon>
        <taxon>Kitasatosporales</taxon>
        <taxon>Streptomycetaceae</taxon>
        <taxon>Streptomyces</taxon>
        <taxon>Streptomyces aurantiacus group</taxon>
    </lineage>
</organism>
<sequence>MAAEEDVEARVAALQEEVAQLRQAIASHAVIDQAIGVVVAVGRLRPEQGWEVLLEISQRTNTKLREVAEYVVQGAHCRWLPDEIHQALSAALARARSA</sequence>
<dbReference type="OrthoDB" id="4258820at2"/>
<reference evidence="3" key="1">
    <citation type="submission" date="2016-11" db="EMBL/GenBank/DDBJ databases">
        <authorList>
            <person name="Schniete J.K."/>
            <person name="Salih T."/>
            <person name="Algora Gallardo L."/>
            <person name="Martinez Fernandez S."/>
            <person name="Herron P.R."/>
        </authorList>
    </citation>
    <scope>NUCLEOTIDE SEQUENCE [LARGE SCALE GENOMIC DNA]</scope>
    <source>
        <strain evidence="3">DSM 41896</strain>
    </source>
</reference>
<evidence type="ECO:0000313" key="2">
    <source>
        <dbReference type="EMBL" id="OQD53984.1"/>
    </source>
</evidence>
<dbReference type="AlphaFoldDB" id="A0A1V6MND9"/>
<comment type="caution">
    <text evidence="2">The sequence shown here is derived from an EMBL/GenBank/DDBJ whole genome shotgun (WGS) entry which is preliminary data.</text>
</comment>
<dbReference type="GO" id="GO:0003723">
    <property type="term" value="F:RNA binding"/>
    <property type="evidence" value="ECO:0007669"/>
    <property type="project" value="InterPro"/>
</dbReference>
<dbReference type="Pfam" id="PF03861">
    <property type="entry name" value="ANTAR"/>
    <property type="match status" value="1"/>
</dbReference>
<gene>
    <name evidence="2" type="ORF">BM536_017810</name>
</gene>
<dbReference type="Gene3D" id="1.10.10.10">
    <property type="entry name" value="Winged helix-like DNA-binding domain superfamily/Winged helix DNA-binding domain"/>
    <property type="match status" value="1"/>
</dbReference>
<evidence type="ECO:0000313" key="3">
    <source>
        <dbReference type="Proteomes" id="UP000184286"/>
    </source>
</evidence>
<dbReference type="SMART" id="SM01012">
    <property type="entry name" value="ANTAR"/>
    <property type="match status" value="1"/>
</dbReference>
<dbReference type="EMBL" id="MPOH02000015">
    <property type="protein sequence ID" value="OQD53984.1"/>
    <property type="molecule type" value="Genomic_DNA"/>
</dbReference>
<dbReference type="InterPro" id="IPR005561">
    <property type="entry name" value="ANTAR"/>
</dbReference>
<protein>
    <submittedName>
        <fullName evidence="2">ANTAR domain-containing protein</fullName>
    </submittedName>
</protein>
<reference evidence="2 3" key="2">
    <citation type="submission" date="2017-02" db="EMBL/GenBank/DDBJ databases">
        <title>Draft genome sequence of Streptomyces phaeoluteigriseus type strain DSM41896.</title>
        <authorList>
            <person name="Salih T.S."/>
            <person name="Algora Gallardo L."/>
            <person name="Melo Santos T."/>
            <person name="Filgueira Martinez S."/>
            <person name="Herron P.R."/>
        </authorList>
    </citation>
    <scope>NUCLEOTIDE SEQUENCE [LARGE SCALE GENOMIC DNA]</scope>
    <source>
        <strain evidence="2 3">DSM 41896</strain>
    </source>
</reference>
<dbReference type="STRING" id="114686.BM536_017810"/>
<proteinExistence type="predicted"/>
<dbReference type="InterPro" id="IPR036388">
    <property type="entry name" value="WH-like_DNA-bd_sf"/>
</dbReference>
<dbReference type="PROSITE" id="PS50921">
    <property type="entry name" value="ANTAR"/>
    <property type="match status" value="1"/>
</dbReference>
<dbReference type="InterPro" id="IPR024189">
    <property type="entry name" value="ANTAR_transcrpt_antiterm_reg"/>
</dbReference>
<accession>A0A1V6MND9</accession>
<dbReference type="Proteomes" id="UP000184286">
    <property type="component" value="Unassembled WGS sequence"/>
</dbReference>
<feature type="domain" description="ANTAR" evidence="1">
    <location>
        <begin position="11"/>
        <end position="72"/>
    </location>
</feature>